<comment type="caution">
    <text evidence="1">The sequence shown here is derived from an EMBL/GenBank/DDBJ whole genome shotgun (WGS) entry which is preliminary data.</text>
</comment>
<evidence type="ECO:0000313" key="1">
    <source>
        <dbReference type="EMBL" id="TQM39847.1"/>
    </source>
</evidence>
<organism evidence="1 2">
    <name type="scientific">Flavobacterium branchiophilum</name>
    <dbReference type="NCBI Taxonomy" id="55197"/>
    <lineage>
        <taxon>Bacteria</taxon>
        <taxon>Pseudomonadati</taxon>
        <taxon>Bacteroidota</taxon>
        <taxon>Flavobacteriia</taxon>
        <taxon>Flavobacteriales</taxon>
        <taxon>Flavobacteriaceae</taxon>
        <taxon>Flavobacterium</taxon>
    </lineage>
</organism>
<dbReference type="AlphaFoldDB" id="A0A543G190"/>
<gene>
    <name evidence="1" type="ORF">BC670_0688</name>
</gene>
<evidence type="ECO:0000313" key="2">
    <source>
        <dbReference type="Proteomes" id="UP000320773"/>
    </source>
</evidence>
<name>A0A543G190_9FLAO</name>
<sequence>MAQRPQRPRNQLRRYFALPKNHCGIDGDR</sequence>
<reference evidence="1 2" key="1">
    <citation type="submission" date="2019-06" db="EMBL/GenBank/DDBJ databases">
        <title>Genomic Encyclopedia of Archaeal and Bacterial Type Strains, Phase II (KMG-II): from individual species to whole genera.</title>
        <authorList>
            <person name="Goeker M."/>
        </authorList>
    </citation>
    <scope>NUCLEOTIDE SEQUENCE [LARGE SCALE GENOMIC DNA]</scope>
    <source>
        <strain evidence="1 2">DSM 24789</strain>
    </source>
</reference>
<accession>A0A543G190</accession>
<dbReference type="Proteomes" id="UP000320773">
    <property type="component" value="Unassembled WGS sequence"/>
</dbReference>
<protein>
    <submittedName>
        <fullName evidence="1">Uncharacterized protein</fullName>
    </submittedName>
</protein>
<dbReference type="EMBL" id="VFPJ01000001">
    <property type="protein sequence ID" value="TQM39847.1"/>
    <property type="molecule type" value="Genomic_DNA"/>
</dbReference>
<proteinExistence type="predicted"/>